<reference evidence="1 2" key="1">
    <citation type="journal article" date="2012" name="Eukaryot. Cell">
        <title>Draft genome sequence of CBS 2479, the standard type strain of Trichosporon asahii.</title>
        <authorList>
            <person name="Yang R.Y."/>
            <person name="Li H.T."/>
            <person name="Zhu H."/>
            <person name="Zhou G.P."/>
            <person name="Wang M."/>
            <person name="Wang L."/>
        </authorList>
    </citation>
    <scope>NUCLEOTIDE SEQUENCE [LARGE SCALE GENOMIC DNA]</scope>
    <source>
        <strain evidence="2">ATCC 90039 / CBS 2479 / JCM 2466 / KCTC 7840 / NCYC 2677 / UAMH 7654</strain>
    </source>
</reference>
<dbReference type="RefSeq" id="XP_014177240.1">
    <property type="nucleotide sequence ID" value="XM_014321765.1"/>
</dbReference>
<evidence type="ECO:0000313" key="2">
    <source>
        <dbReference type="Proteomes" id="UP000002748"/>
    </source>
</evidence>
<dbReference type="EMBL" id="ALBS01000291">
    <property type="protein sequence ID" value="EJT46469.1"/>
    <property type="molecule type" value="Genomic_DNA"/>
</dbReference>
<dbReference type="Proteomes" id="UP000002748">
    <property type="component" value="Unassembled WGS sequence"/>
</dbReference>
<dbReference type="KEGG" id="tasa:A1Q1_04958"/>
<dbReference type="VEuPathDB" id="FungiDB:A1Q1_04958"/>
<sequence length="71" mass="7935">MPDVASLDRLDNLQPPLSPPENELVNGYGGWAEFCAVYGFKPTKATDIEEAHAVVKQMVQADLWYGQISRR</sequence>
<dbReference type="AlphaFoldDB" id="J6EPV1"/>
<dbReference type="GeneID" id="25988470"/>
<name>J6EPV1_TRIAS</name>
<comment type="caution">
    <text evidence="1">The sequence shown here is derived from an EMBL/GenBank/DDBJ whole genome shotgun (WGS) entry which is preliminary data.</text>
</comment>
<protein>
    <submittedName>
        <fullName evidence="1">Uncharacterized protein</fullName>
    </submittedName>
</protein>
<evidence type="ECO:0000313" key="1">
    <source>
        <dbReference type="EMBL" id="EJT46469.1"/>
    </source>
</evidence>
<proteinExistence type="predicted"/>
<dbReference type="HOGENOM" id="CLU_2741844_0_0_1"/>
<dbReference type="OrthoDB" id="4232400at2759"/>
<gene>
    <name evidence="1" type="ORF">A1Q1_04958</name>
</gene>
<accession>J6EPV1</accession>
<organism evidence="1 2">
    <name type="scientific">Trichosporon asahii var. asahii (strain ATCC 90039 / CBS 2479 / JCM 2466 / KCTC 7840 / NBRC 103889/ NCYC 2677 / UAMH 7654)</name>
    <name type="common">Yeast</name>
    <dbReference type="NCBI Taxonomy" id="1186058"/>
    <lineage>
        <taxon>Eukaryota</taxon>
        <taxon>Fungi</taxon>
        <taxon>Dikarya</taxon>
        <taxon>Basidiomycota</taxon>
        <taxon>Agaricomycotina</taxon>
        <taxon>Tremellomycetes</taxon>
        <taxon>Trichosporonales</taxon>
        <taxon>Trichosporonaceae</taxon>
        <taxon>Trichosporon</taxon>
    </lineage>
</organism>